<dbReference type="Pfam" id="PF02798">
    <property type="entry name" value="GST_N"/>
    <property type="match status" value="1"/>
</dbReference>
<dbReference type="PANTHER" id="PTHR48063">
    <property type="entry name" value="LRR RECEPTOR-LIKE KINASE"/>
    <property type="match status" value="1"/>
</dbReference>
<evidence type="ECO:0000256" key="1">
    <source>
        <dbReference type="ARBA" id="ARBA00004479"/>
    </source>
</evidence>
<dbReference type="SFLD" id="SFLDG00358">
    <property type="entry name" value="Main_(cytGST)"/>
    <property type="match status" value="1"/>
</dbReference>
<dbReference type="SFLD" id="SFLDS00019">
    <property type="entry name" value="Glutathione_Transferase_(cytos"/>
    <property type="match status" value="1"/>
</dbReference>
<dbReference type="InterPro" id="IPR046956">
    <property type="entry name" value="RLP23-like"/>
</dbReference>
<feature type="domain" description="GST N-terminal" evidence="9">
    <location>
        <begin position="1"/>
        <end position="82"/>
    </location>
</feature>
<proteinExistence type="inferred from homology"/>
<evidence type="ECO:0000256" key="3">
    <source>
        <dbReference type="ARBA" id="ARBA00022692"/>
    </source>
</evidence>
<evidence type="ECO:0000259" key="9">
    <source>
        <dbReference type="PROSITE" id="PS50404"/>
    </source>
</evidence>
<dbReference type="InterPro" id="IPR040079">
    <property type="entry name" value="Glutathione_S-Trfase"/>
</dbReference>
<gene>
    <name evidence="11" type="ORF">RD792_004015</name>
</gene>
<accession>A0ABR0DG96</accession>
<keyword evidence="12" id="KW-1185">Reference proteome</keyword>
<protein>
    <submittedName>
        <fullName evidence="11">Uncharacterized protein</fullName>
    </submittedName>
</protein>
<keyword evidence="4" id="KW-0732">Signal</keyword>
<organism evidence="11 12">
    <name type="scientific">Penstemon davidsonii</name>
    <dbReference type="NCBI Taxonomy" id="160366"/>
    <lineage>
        <taxon>Eukaryota</taxon>
        <taxon>Viridiplantae</taxon>
        <taxon>Streptophyta</taxon>
        <taxon>Embryophyta</taxon>
        <taxon>Tracheophyta</taxon>
        <taxon>Spermatophyta</taxon>
        <taxon>Magnoliopsida</taxon>
        <taxon>eudicotyledons</taxon>
        <taxon>Gunneridae</taxon>
        <taxon>Pentapetalae</taxon>
        <taxon>asterids</taxon>
        <taxon>lamiids</taxon>
        <taxon>Lamiales</taxon>
        <taxon>Plantaginaceae</taxon>
        <taxon>Cheloneae</taxon>
        <taxon>Penstemon</taxon>
    </lineage>
</organism>
<dbReference type="CDD" id="cd03183">
    <property type="entry name" value="GST_C_Theta"/>
    <property type="match status" value="1"/>
</dbReference>
<feature type="domain" description="GST C-terminal" evidence="10">
    <location>
        <begin position="89"/>
        <end position="236"/>
    </location>
</feature>
<dbReference type="InterPro" id="IPR004045">
    <property type="entry name" value="Glutathione_S-Trfase_N"/>
</dbReference>
<dbReference type="SUPFAM" id="SSF47616">
    <property type="entry name" value="GST C-terminal domain-like"/>
    <property type="match status" value="1"/>
</dbReference>
<keyword evidence="5 8" id="KW-1133">Transmembrane helix</keyword>
<comment type="subcellular location">
    <subcellularLocation>
        <location evidence="1">Membrane</location>
        <topology evidence="1">Single-pass type I membrane protein</topology>
    </subcellularLocation>
</comment>
<evidence type="ECO:0000256" key="7">
    <source>
        <dbReference type="ARBA" id="ARBA00023180"/>
    </source>
</evidence>
<dbReference type="PROSITE" id="PS50404">
    <property type="entry name" value="GST_NTER"/>
    <property type="match status" value="1"/>
</dbReference>
<dbReference type="InterPro" id="IPR040077">
    <property type="entry name" value="GST_C_Theta"/>
</dbReference>
<keyword evidence="3 8" id="KW-0812">Transmembrane</keyword>
<reference evidence="11 12" key="1">
    <citation type="journal article" date="2023" name="bioRxiv">
        <title>Genome report: Whole genome sequence and annotation of Penstemon davidsonii.</title>
        <authorList>
            <person name="Ostevik K.L."/>
            <person name="Alabady M."/>
            <person name="Zhang M."/>
            <person name="Rausher M.D."/>
        </authorList>
    </citation>
    <scope>NUCLEOTIDE SEQUENCE [LARGE SCALE GENOMIC DNA]</scope>
    <source>
        <strain evidence="11">DNT005</strain>
        <tissue evidence="11">Whole leaf</tissue>
    </source>
</reference>
<dbReference type="SUPFAM" id="SSF52047">
    <property type="entry name" value="RNI-like"/>
    <property type="match status" value="1"/>
</dbReference>
<dbReference type="PROSITE" id="PS50405">
    <property type="entry name" value="GST_CTER"/>
    <property type="match status" value="1"/>
</dbReference>
<evidence type="ECO:0000259" key="10">
    <source>
        <dbReference type="PROSITE" id="PS50405"/>
    </source>
</evidence>
<keyword evidence="6 8" id="KW-0472">Membrane</keyword>
<evidence type="ECO:0000256" key="2">
    <source>
        <dbReference type="ARBA" id="ARBA00009899"/>
    </source>
</evidence>
<dbReference type="CDD" id="cd03050">
    <property type="entry name" value="GST_N_Theta"/>
    <property type="match status" value="1"/>
</dbReference>
<evidence type="ECO:0000313" key="12">
    <source>
        <dbReference type="Proteomes" id="UP001291926"/>
    </source>
</evidence>
<dbReference type="InterPro" id="IPR001611">
    <property type="entry name" value="Leu-rich_rpt"/>
</dbReference>
<dbReference type="SUPFAM" id="SSF52058">
    <property type="entry name" value="L domain-like"/>
    <property type="match status" value="1"/>
</dbReference>
<dbReference type="InterPro" id="IPR032675">
    <property type="entry name" value="LRR_dom_sf"/>
</dbReference>
<evidence type="ECO:0000256" key="4">
    <source>
        <dbReference type="ARBA" id="ARBA00022729"/>
    </source>
</evidence>
<evidence type="ECO:0000256" key="8">
    <source>
        <dbReference type="SAM" id="Phobius"/>
    </source>
</evidence>
<comment type="caution">
    <text evidence="11">The sequence shown here is derived from an EMBL/GenBank/DDBJ whole genome shotgun (WGS) entry which is preliminary data.</text>
</comment>
<dbReference type="InterPro" id="IPR036249">
    <property type="entry name" value="Thioredoxin-like_sf"/>
</dbReference>
<dbReference type="EMBL" id="JAYDYQ010001088">
    <property type="protein sequence ID" value="KAK4488268.1"/>
    <property type="molecule type" value="Genomic_DNA"/>
</dbReference>
<dbReference type="InterPro" id="IPR040075">
    <property type="entry name" value="GST_N_Theta"/>
</dbReference>
<dbReference type="InterPro" id="IPR036282">
    <property type="entry name" value="Glutathione-S-Trfase_C_sf"/>
</dbReference>
<evidence type="ECO:0000256" key="5">
    <source>
        <dbReference type="ARBA" id="ARBA00022989"/>
    </source>
</evidence>
<name>A0ABR0DG96_9LAMI</name>
<comment type="similarity">
    <text evidence="2">Belongs to the GST superfamily. Theta family.</text>
</comment>
<sequence>MTLKVYADRMSQPSRTVILFCKLNGIDFEEVRIDLAKRQHFTPEFKEINPMKQVPVIVDGRFKLFESHAILIYLAGVFPGVADHWYPADVFKRAKIHSVLDWYHSNLRPGSATYVRNSTLAPLLGLPLNPKAAAEGEKLLLASLVQLESVWLKGKGRFLLGSSQPSIADLSLACGVMHLEILDDEDRDRILGPHKRVLKWIEDTKNATRPHFDELHSIVFKLKEKLKKQRSKENDFGEPESIRKAPLHSKMWIPESLGNMLSLSYFDLSLNKLEGKIPDSLGNLISISFLDFSDNQLQGEVPTFKNLSSLRFLDFSGNKFSGQASNVMNSLWNSSMLEILDFSENLFYGSLPRIPRFRFLKELRLQSNEFNGSFVEGNLRLPSLEFLDVSGNRFSGSVPNLSLCYSLRVLNLTDNMFSGTLTQSIGYLSKLEYLGLGSNHLEDTIRLAYCELGPRFPEWLRNQTLVQDLDISNAKIYDTIPHWFWDNSESLLTVNMSSNKIYGVLPGLASKLVSLTSVDFSSNELNGSLPLFPPNVAIDLSNNSFSGTIDYFCNSSLVWDFLDLSKNQLSGDISEYCFERLMSARYLNLADNNLSGMVPNATNLYCALFSLHLRNNSFRGEIPMSLRDCGFMHVLDFSENNFTGKIPAWIGEKMKDLGVLSLRANKFYGSLPLSLCRLSKVQVLDISTNKITGTIPKCVNNFTILSSKLGSNTWDDNRYIVYSDDTPIYDSAYIMWKGKQAEYVHSLTLLKAIDFSNNNLAGEIPFEITSLEGLMSMNLSRNDFLGSIPRDIGRLGLLNVLDLSHNNISGDIPLALTQLSHLGILDLSFNNLSGKIPWRNHLQTFSDSAFMGNPGLCGSPLVFKPCPEDEMFKRPDSNGNVTDDLEHENMFITRWFYISMALGFIVSFWAAFGTLLLKKSKKLVTIEDWLYKGFGE</sequence>
<dbReference type="PANTHER" id="PTHR48063:SF101">
    <property type="entry name" value="LRR RECEPTOR-LIKE SERINE_THREONINE-PROTEIN KINASE FLS2"/>
    <property type="match status" value="1"/>
</dbReference>
<dbReference type="Gene3D" id="3.40.30.10">
    <property type="entry name" value="Glutaredoxin"/>
    <property type="match status" value="1"/>
</dbReference>
<evidence type="ECO:0000313" key="11">
    <source>
        <dbReference type="EMBL" id="KAK4488268.1"/>
    </source>
</evidence>
<dbReference type="InterPro" id="IPR010987">
    <property type="entry name" value="Glutathione-S-Trfase_C-like"/>
</dbReference>
<evidence type="ECO:0000256" key="6">
    <source>
        <dbReference type="ARBA" id="ARBA00023136"/>
    </source>
</evidence>
<dbReference type="Gene3D" id="1.20.1050.10">
    <property type="match status" value="1"/>
</dbReference>
<feature type="transmembrane region" description="Helical" evidence="8">
    <location>
        <begin position="895"/>
        <end position="917"/>
    </location>
</feature>
<dbReference type="Gene3D" id="3.80.10.10">
    <property type="entry name" value="Ribonuclease Inhibitor"/>
    <property type="match status" value="2"/>
</dbReference>
<dbReference type="Pfam" id="PF00560">
    <property type="entry name" value="LRR_1"/>
    <property type="match status" value="5"/>
</dbReference>
<dbReference type="Proteomes" id="UP001291926">
    <property type="component" value="Unassembled WGS sequence"/>
</dbReference>
<dbReference type="SUPFAM" id="SSF52833">
    <property type="entry name" value="Thioredoxin-like"/>
    <property type="match status" value="1"/>
</dbReference>
<keyword evidence="7" id="KW-0325">Glycoprotein</keyword>